<sequence>MSVFKLFLKEWRSIFKNKMTLLSVIGLFFIPILYCGVFLWGFWDPYGKVDKLPVAVVNSDIEAKIDDKTINVGKEFVDDLKDNDKFDWHFINKKEAEEGLKKHKYYMIIEVPKNFSKKVATLNDKKPQRPELKYVQDESFNFVAAQIGKKAIEEIKNEVSISISRQYADVIFDKIKEASDGFQEAADGSKEITDGMSKVNDGTDELLGKLKDKTSDVNSLAKGSNDLKDGTLELKKGTKQTLEAFKPLKEGSKAVESGINQLNQGTQALSKGMNDWGDGATATLNGSKQLTDGLKQYLAKHPELQTDAEFLTLVGTSQAVTGGIEKLEGSSKKIQAGVNSVSENMNALSKGQTKITDGISKLEAAQNKIHNGSVDLSNGTEKLAEGNKSLYEGWLDIISGVKKLKDGEVEVLDGNKELTTNLKKAADESKEFKPTDKTLDMFSDPVVLDKQSVHEVSNYGTGLAPYMISISLFIGALMLTIVLDIQKTPAIPRTGFGLFFSKLVTLTIVGVMQSLIVDAVLIHVVGLKVNHLSNFIALTILTSITFLALIQMLVKPLGNVGRFVAVIILICQITSTGGTFPVELIPSQLQAIHNWLPMTYSVQGFRAAISSNETSTLISSMQHLLMFFGAFALVTWTYAFIRVRVLKKTVE</sequence>
<gene>
    <name evidence="7" type="ORF">CON36_37020</name>
</gene>
<comment type="subcellular location">
    <subcellularLocation>
        <location evidence="1">Membrane</location>
        <topology evidence="1">Multi-pass membrane protein</topology>
    </subcellularLocation>
</comment>
<dbReference type="InterPro" id="IPR013525">
    <property type="entry name" value="ABC2_TM"/>
</dbReference>
<feature type="transmembrane region" description="Helical" evidence="5">
    <location>
        <begin position="621"/>
        <end position="641"/>
    </location>
</feature>
<reference evidence="7 8" key="1">
    <citation type="submission" date="2017-09" db="EMBL/GenBank/DDBJ databases">
        <title>Large-scale bioinformatics analysis of Bacillus genomes uncovers conserved roles of natural products in bacterial physiology.</title>
        <authorList>
            <consortium name="Agbiome Team Llc"/>
            <person name="Bleich R.M."/>
            <person name="Grubbs K.J."/>
            <person name="Santa Maria K.C."/>
            <person name="Allen S.E."/>
            <person name="Farag S."/>
            <person name="Shank E.A."/>
            <person name="Bowers A."/>
        </authorList>
    </citation>
    <scope>NUCLEOTIDE SEQUENCE [LARGE SCALE GENOMIC DNA]</scope>
    <source>
        <strain evidence="7 8">AFS092789</strain>
    </source>
</reference>
<comment type="caution">
    <text evidence="7">The sequence shown here is derived from an EMBL/GenBank/DDBJ whole genome shotgun (WGS) entry which is preliminary data.</text>
</comment>
<feature type="domain" description="ABC-2 type transporter transmembrane" evidence="6">
    <location>
        <begin position="26"/>
        <end position="634"/>
    </location>
</feature>
<keyword evidence="2 5" id="KW-0812">Transmembrane</keyword>
<dbReference type="Gene3D" id="1.10.287.950">
    <property type="entry name" value="Methyl-accepting chemotaxis protein"/>
    <property type="match status" value="1"/>
</dbReference>
<dbReference type="NCBIfam" id="TIGR03062">
    <property type="entry name" value="pip_yhgE_Cterm"/>
    <property type="match status" value="1"/>
</dbReference>
<dbReference type="GO" id="GO:0140359">
    <property type="term" value="F:ABC-type transporter activity"/>
    <property type="evidence" value="ECO:0007669"/>
    <property type="project" value="InterPro"/>
</dbReference>
<evidence type="ECO:0000256" key="2">
    <source>
        <dbReference type="ARBA" id="ARBA00022692"/>
    </source>
</evidence>
<dbReference type="EMBL" id="NVMX01000365">
    <property type="protein sequence ID" value="PDZ93845.1"/>
    <property type="molecule type" value="Genomic_DNA"/>
</dbReference>
<evidence type="ECO:0000256" key="3">
    <source>
        <dbReference type="ARBA" id="ARBA00022989"/>
    </source>
</evidence>
<dbReference type="InterPro" id="IPR051328">
    <property type="entry name" value="T7SS_ABC-Transporter"/>
</dbReference>
<dbReference type="Gene3D" id="3.40.1710.10">
    <property type="entry name" value="abc type-2 transporter like domain"/>
    <property type="match status" value="1"/>
</dbReference>
<feature type="transmembrane region" description="Helical" evidence="5">
    <location>
        <begin position="503"/>
        <end position="526"/>
    </location>
</feature>
<evidence type="ECO:0000313" key="8">
    <source>
        <dbReference type="Proteomes" id="UP000219922"/>
    </source>
</evidence>
<dbReference type="Pfam" id="PF12698">
    <property type="entry name" value="ABC2_membrane_3"/>
    <property type="match status" value="1"/>
</dbReference>
<feature type="transmembrane region" description="Helical" evidence="5">
    <location>
        <begin position="463"/>
        <end position="483"/>
    </location>
</feature>
<dbReference type="SUPFAM" id="SSF58104">
    <property type="entry name" value="Methyl-accepting chemotaxis protein (MCP) signaling domain"/>
    <property type="match status" value="1"/>
</dbReference>
<dbReference type="AlphaFoldDB" id="A0A9X6XUH3"/>
<feature type="transmembrane region" description="Helical" evidence="5">
    <location>
        <begin position="560"/>
        <end position="580"/>
    </location>
</feature>
<dbReference type="InterPro" id="IPR017501">
    <property type="entry name" value="Phage_infect_YhgE_C"/>
</dbReference>
<keyword evidence="3 5" id="KW-1133">Transmembrane helix</keyword>
<dbReference type="Proteomes" id="UP000219922">
    <property type="component" value="Unassembled WGS sequence"/>
</dbReference>
<protein>
    <recommendedName>
        <fullName evidence="6">ABC-2 type transporter transmembrane domain-containing protein</fullName>
    </recommendedName>
</protein>
<organism evidence="7 8">
    <name type="scientific">Bacillus cereus</name>
    <dbReference type="NCBI Taxonomy" id="1396"/>
    <lineage>
        <taxon>Bacteria</taxon>
        <taxon>Bacillati</taxon>
        <taxon>Bacillota</taxon>
        <taxon>Bacilli</taxon>
        <taxon>Bacillales</taxon>
        <taxon>Bacillaceae</taxon>
        <taxon>Bacillus</taxon>
        <taxon>Bacillus cereus group</taxon>
    </lineage>
</organism>
<feature type="transmembrane region" description="Helical" evidence="5">
    <location>
        <begin position="21"/>
        <end position="43"/>
    </location>
</feature>
<dbReference type="PANTHER" id="PTHR43077">
    <property type="entry name" value="TRANSPORT PERMEASE YVFS-RELATED"/>
    <property type="match status" value="1"/>
</dbReference>
<feature type="transmembrane region" description="Helical" evidence="5">
    <location>
        <begin position="532"/>
        <end position="553"/>
    </location>
</feature>
<dbReference type="GO" id="GO:0016020">
    <property type="term" value="C:membrane"/>
    <property type="evidence" value="ECO:0007669"/>
    <property type="project" value="UniProtKB-SubCell"/>
</dbReference>
<evidence type="ECO:0000256" key="5">
    <source>
        <dbReference type="SAM" id="Phobius"/>
    </source>
</evidence>
<keyword evidence="4 5" id="KW-0472">Membrane</keyword>
<evidence type="ECO:0000313" key="7">
    <source>
        <dbReference type="EMBL" id="PDZ93845.1"/>
    </source>
</evidence>
<dbReference type="PANTHER" id="PTHR43077:SF5">
    <property type="entry name" value="PHAGE INFECTION PROTEIN"/>
    <property type="match status" value="1"/>
</dbReference>
<evidence type="ECO:0000256" key="4">
    <source>
        <dbReference type="ARBA" id="ARBA00023136"/>
    </source>
</evidence>
<proteinExistence type="predicted"/>
<evidence type="ECO:0000259" key="6">
    <source>
        <dbReference type="Pfam" id="PF12698"/>
    </source>
</evidence>
<accession>A0A9X6XUH3</accession>
<dbReference type="NCBIfam" id="TIGR03061">
    <property type="entry name" value="pip_yhgE_Nterm"/>
    <property type="match status" value="1"/>
</dbReference>
<dbReference type="RefSeq" id="WP_098007496.1">
    <property type="nucleotide sequence ID" value="NZ_NVMX01000365.1"/>
</dbReference>
<evidence type="ECO:0000256" key="1">
    <source>
        <dbReference type="ARBA" id="ARBA00004141"/>
    </source>
</evidence>
<dbReference type="InterPro" id="IPR017500">
    <property type="entry name" value="Phage_infect_YhgE_N"/>
</dbReference>
<name>A0A9X6XUH3_BACCE</name>